<protein>
    <recommendedName>
        <fullName evidence="4">YqgE/AlgH family protein</fullName>
    </recommendedName>
</protein>
<dbReference type="OrthoDB" id="9807486at2"/>
<dbReference type="GO" id="GO:0005829">
    <property type="term" value="C:cytosol"/>
    <property type="evidence" value="ECO:0007669"/>
    <property type="project" value="TreeGrafter"/>
</dbReference>
<evidence type="ECO:0000313" key="2">
    <source>
        <dbReference type="EMBL" id="QEK38709.1"/>
    </source>
</evidence>
<dbReference type="KEGG" id="cpri:FZC34_02205"/>
<dbReference type="InterPro" id="IPR003774">
    <property type="entry name" value="AlgH-like"/>
</dbReference>
<dbReference type="AlphaFoldDB" id="A0A5C0UFY4"/>
<gene>
    <name evidence="2" type="ORF">FZC34_02205</name>
</gene>
<dbReference type="Gene3D" id="3.40.1740.10">
    <property type="entry name" value="VC0467-like"/>
    <property type="match status" value="1"/>
</dbReference>
<dbReference type="SUPFAM" id="SSF143456">
    <property type="entry name" value="VC0467-like"/>
    <property type="match status" value="1"/>
</dbReference>
<dbReference type="Pfam" id="PF02622">
    <property type="entry name" value="DUF179"/>
    <property type="match status" value="1"/>
</dbReference>
<dbReference type="EMBL" id="CP043316">
    <property type="protein sequence ID" value="QEK38709.1"/>
    <property type="molecule type" value="Genomic_DNA"/>
</dbReference>
<sequence>MIWYSSSVYSFPNFKNHKSQKGSFLAASPFITNKTLQNAVIVILECNESIVSAVKINQTKLKQEEYCSYPMYDGGLSDHKKILLLHSGDKKLANTNQLTEDIFVTDMDETTQFYPKKYYAVPGCMSWMYEDFMKEVKNSEWIPVMGSSKLVFDTPIIKRWHEAYRSCGIRPELIQREYAIN</sequence>
<dbReference type="Proteomes" id="UP000325004">
    <property type="component" value="Chromosome"/>
</dbReference>
<organism evidence="2 3">
    <name type="scientific">Candidatus Cytomitobacter primus</name>
    <dbReference type="NCBI Taxonomy" id="2066024"/>
    <lineage>
        <taxon>Bacteria</taxon>
        <taxon>Pseudomonadati</taxon>
        <taxon>Pseudomonadota</taxon>
        <taxon>Alphaproteobacteria</taxon>
        <taxon>Holosporales</taxon>
        <taxon>Holosporaceae</taxon>
        <taxon>Candidatus Cytomitobacter</taxon>
    </lineage>
</organism>
<reference evidence="2 3" key="1">
    <citation type="submission" date="2019-08" db="EMBL/GenBank/DDBJ databases">
        <title>Highly reduced genomes of protist endosymbionts show evolutionary convergence.</title>
        <authorList>
            <person name="George E."/>
            <person name="Husnik F."/>
            <person name="Tashyreva D."/>
            <person name="Prokopchuk G."/>
            <person name="Horak A."/>
            <person name="Kwong W.K."/>
            <person name="Lukes J."/>
            <person name="Keeling P.J."/>
        </authorList>
    </citation>
    <scope>NUCLEOTIDE SEQUENCE [LARGE SCALE GENOMIC DNA]</scope>
    <source>
        <strain evidence="2">1604LC</strain>
    </source>
</reference>
<evidence type="ECO:0008006" key="4">
    <source>
        <dbReference type="Google" id="ProtNLM"/>
    </source>
</evidence>
<evidence type="ECO:0000313" key="3">
    <source>
        <dbReference type="Proteomes" id="UP000325004"/>
    </source>
</evidence>
<comment type="similarity">
    <text evidence="1">Belongs to the UPF0301 (AlgH) family.</text>
</comment>
<accession>A0A5C0UFY4</accession>
<name>A0A5C0UFY4_9PROT</name>
<proteinExistence type="inferred from homology"/>
<dbReference type="PANTHER" id="PTHR30327:SF1">
    <property type="entry name" value="UPF0301 PROTEIN YQGE"/>
    <property type="match status" value="1"/>
</dbReference>
<dbReference type="PANTHER" id="PTHR30327">
    <property type="entry name" value="UNCHARACTERIZED PROTEIN YQGE"/>
    <property type="match status" value="1"/>
</dbReference>
<evidence type="ECO:0000256" key="1">
    <source>
        <dbReference type="ARBA" id="ARBA00009600"/>
    </source>
</evidence>
<keyword evidence="3" id="KW-1185">Reference proteome</keyword>